<keyword evidence="5 6" id="KW-0472">Membrane</keyword>
<dbReference type="GO" id="GO:0005886">
    <property type="term" value="C:plasma membrane"/>
    <property type="evidence" value="ECO:0007669"/>
    <property type="project" value="TreeGrafter"/>
</dbReference>
<dbReference type="OrthoDB" id="10255013at2759"/>
<dbReference type="GO" id="GO:0031201">
    <property type="term" value="C:SNARE complex"/>
    <property type="evidence" value="ECO:0007669"/>
    <property type="project" value="TreeGrafter"/>
</dbReference>
<dbReference type="GO" id="GO:0006906">
    <property type="term" value="P:vesicle fusion"/>
    <property type="evidence" value="ECO:0007669"/>
    <property type="project" value="TreeGrafter"/>
</dbReference>
<keyword evidence="9" id="KW-1185">Reference proteome</keyword>
<evidence type="ECO:0000313" key="8">
    <source>
        <dbReference type="EMBL" id="ORY45236.1"/>
    </source>
</evidence>
<dbReference type="GO" id="GO:0000149">
    <property type="term" value="F:SNARE binding"/>
    <property type="evidence" value="ECO:0007669"/>
    <property type="project" value="TreeGrafter"/>
</dbReference>
<protein>
    <submittedName>
        <fullName evidence="8">t-SNARE</fullName>
    </submittedName>
</protein>
<feature type="domain" description="T-SNARE coiled-coil homology" evidence="7">
    <location>
        <begin position="228"/>
        <end position="290"/>
    </location>
</feature>
<dbReference type="PROSITE" id="PS50192">
    <property type="entry name" value="T_SNARE"/>
    <property type="match status" value="1"/>
</dbReference>
<dbReference type="InterPro" id="IPR000727">
    <property type="entry name" value="T_SNARE_dom"/>
</dbReference>
<dbReference type="GO" id="GO:0012505">
    <property type="term" value="C:endomembrane system"/>
    <property type="evidence" value="ECO:0007669"/>
    <property type="project" value="TreeGrafter"/>
</dbReference>
<evidence type="ECO:0000256" key="1">
    <source>
        <dbReference type="ARBA" id="ARBA00004211"/>
    </source>
</evidence>
<evidence type="ECO:0000256" key="4">
    <source>
        <dbReference type="ARBA" id="ARBA00022989"/>
    </source>
</evidence>
<dbReference type="InterPro" id="IPR006011">
    <property type="entry name" value="Syntaxin_N"/>
</dbReference>
<evidence type="ECO:0000256" key="6">
    <source>
        <dbReference type="SAM" id="Phobius"/>
    </source>
</evidence>
<comment type="subcellular location">
    <subcellularLocation>
        <location evidence="1">Membrane</location>
        <topology evidence="1">Single-pass type IV membrane protein</topology>
    </subcellularLocation>
</comment>
<gene>
    <name evidence="8" type="ORF">BCR33DRAFT_765647</name>
</gene>
<organism evidence="8 9">
    <name type="scientific">Rhizoclosmatium globosum</name>
    <dbReference type="NCBI Taxonomy" id="329046"/>
    <lineage>
        <taxon>Eukaryota</taxon>
        <taxon>Fungi</taxon>
        <taxon>Fungi incertae sedis</taxon>
        <taxon>Chytridiomycota</taxon>
        <taxon>Chytridiomycota incertae sedis</taxon>
        <taxon>Chytridiomycetes</taxon>
        <taxon>Chytridiales</taxon>
        <taxon>Chytriomycetaceae</taxon>
        <taxon>Rhizoclosmatium</taxon>
    </lineage>
</organism>
<dbReference type="Pfam" id="PF05739">
    <property type="entry name" value="SNARE"/>
    <property type="match status" value="1"/>
</dbReference>
<dbReference type="InterPro" id="IPR010989">
    <property type="entry name" value="SNARE"/>
</dbReference>
<dbReference type="PANTHER" id="PTHR19957">
    <property type="entry name" value="SYNTAXIN"/>
    <property type="match status" value="1"/>
</dbReference>
<evidence type="ECO:0000256" key="2">
    <source>
        <dbReference type="ARBA" id="ARBA00009063"/>
    </source>
</evidence>
<evidence type="ECO:0000256" key="5">
    <source>
        <dbReference type="ARBA" id="ARBA00023136"/>
    </source>
</evidence>
<proteinExistence type="inferred from homology"/>
<dbReference type="GO" id="GO:0006887">
    <property type="term" value="P:exocytosis"/>
    <property type="evidence" value="ECO:0007669"/>
    <property type="project" value="TreeGrafter"/>
</dbReference>
<dbReference type="InterPro" id="IPR006012">
    <property type="entry name" value="Syntaxin/epimorphin_CS"/>
</dbReference>
<dbReference type="Pfam" id="PF00804">
    <property type="entry name" value="Syntaxin"/>
    <property type="match status" value="1"/>
</dbReference>
<dbReference type="Gene3D" id="1.20.58.70">
    <property type="match status" value="1"/>
</dbReference>
<evidence type="ECO:0000313" key="9">
    <source>
        <dbReference type="Proteomes" id="UP000193642"/>
    </source>
</evidence>
<feature type="transmembrane region" description="Helical" evidence="6">
    <location>
        <begin position="304"/>
        <end position="324"/>
    </location>
</feature>
<comment type="caution">
    <text evidence="8">The sequence shown here is derived from an EMBL/GenBank/DDBJ whole genome shotgun (WGS) entry which is preliminary data.</text>
</comment>
<dbReference type="SMART" id="SM00397">
    <property type="entry name" value="t_SNARE"/>
    <property type="match status" value="1"/>
</dbReference>
<dbReference type="Proteomes" id="UP000193642">
    <property type="component" value="Unassembled WGS sequence"/>
</dbReference>
<dbReference type="PANTHER" id="PTHR19957:SF307">
    <property type="entry name" value="PROTEIN SSO1-RELATED"/>
    <property type="match status" value="1"/>
</dbReference>
<dbReference type="AlphaFoldDB" id="A0A1Y2CE83"/>
<keyword evidence="3 6" id="KW-0812">Transmembrane</keyword>
<reference evidence="8 9" key="1">
    <citation type="submission" date="2016-07" db="EMBL/GenBank/DDBJ databases">
        <title>Pervasive Adenine N6-methylation of Active Genes in Fungi.</title>
        <authorList>
            <consortium name="DOE Joint Genome Institute"/>
            <person name="Mondo S.J."/>
            <person name="Dannebaum R.O."/>
            <person name="Kuo R.C."/>
            <person name="Labutti K."/>
            <person name="Haridas S."/>
            <person name="Kuo A."/>
            <person name="Salamov A."/>
            <person name="Ahrendt S.R."/>
            <person name="Lipzen A."/>
            <person name="Sullivan W."/>
            <person name="Andreopoulos W.B."/>
            <person name="Clum A."/>
            <person name="Lindquist E."/>
            <person name="Daum C."/>
            <person name="Ramamoorthy G.K."/>
            <person name="Gryganskyi A."/>
            <person name="Culley D."/>
            <person name="Magnuson J.K."/>
            <person name="James T.Y."/>
            <person name="O'Malley M.A."/>
            <person name="Stajich J.E."/>
            <person name="Spatafora J.W."/>
            <person name="Visel A."/>
            <person name="Grigoriev I.V."/>
        </authorList>
    </citation>
    <scope>NUCLEOTIDE SEQUENCE [LARGE SCALE GENOMIC DNA]</scope>
    <source>
        <strain evidence="8 9">JEL800</strain>
    </source>
</reference>
<sequence>MICKTSGKTSGKTLVGELKFDKNTPRNSNSQMATDRTFQLRGVPTSDYKYTPIEDASVAVTIPGQHQSLLNPAENLWEFEEQRKAIHSLIERLENGVGKLNVLYDSLKSEINPSKSEQIKDRMNATSEEIDNNIQFARDGLKMMQRSKRGDKQYRSDIYKTYLQKLQTVTRSYMAVEQEIRGTVRSEFSRQYKIVKPNASEADIQNAIDLGQSEVFASAMVSSQQAVLSSVQARQKELVKLAQTLSDLFDLMTELQSLLNSQQEMIDLIEEHVSTTEVNLERGNKELTVANDFATRARDTKWKIFAILAIVVAIIIAVIIWQVTKKK</sequence>
<dbReference type="GO" id="GO:0006886">
    <property type="term" value="P:intracellular protein transport"/>
    <property type="evidence" value="ECO:0007669"/>
    <property type="project" value="InterPro"/>
</dbReference>
<comment type="similarity">
    <text evidence="2">Belongs to the syntaxin family.</text>
</comment>
<dbReference type="STRING" id="329046.A0A1Y2CE83"/>
<dbReference type="SUPFAM" id="SSF47661">
    <property type="entry name" value="t-snare proteins"/>
    <property type="match status" value="1"/>
</dbReference>
<dbReference type="GO" id="GO:0005484">
    <property type="term" value="F:SNAP receptor activity"/>
    <property type="evidence" value="ECO:0007669"/>
    <property type="project" value="InterPro"/>
</dbReference>
<keyword evidence="4 6" id="KW-1133">Transmembrane helix</keyword>
<evidence type="ECO:0000259" key="7">
    <source>
        <dbReference type="PROSITE" id="PS50192"/>
    </source>
</evidence>
<dbReference type="InterPro" id="IPR045242">
    <property type="entry name" value="Syntaxin"/>
</dbReference>
<dbReference type="EMBL" id="MCGO01000020">
    <property type="protein sequence ID" value="ORY45236.1"/>
    <property type="molecule type" value="Genomic_DNA"/>
</dbReference>
<evidence type="ECO:0000256" key="3">
    <source>
        <dbReference type="ARBA" id="ARBA00022692"/>
    </source>
</evidence>
<dbReference type="PROSITE" id="PS00914">
    <property type="entry name" value="SYNTAXIN"/>
    <property type="match status" value="1"/>
</dbReference>
<dbReference type="GO" id="GO:0048278">
    <property type="term" value="P:vesicle docking"/>
    <property type="evidence" value="ECO:0007669"/>
    <property type="project" value="TreeGrafter"/>
</dbReference>
<name>A0A1Y2CE83_9FUNG</name>
<accession>A0A1Y2CE83</accession>